<comment type="caution">
    <text evidence="1">The sequence shown here is derived from an EMBL/GenBank/DDBJ whole genome shotgun (WGS) entry which is preliminary data.</text>
</comment>
<protein>
    <submittedName>
        <fullName evidence="1">Uncharacterized protein</fullName>
    </submittedName>
</protein>
<accession>A0A0L0C458</accession>
<dbReference type="Proteomes" id="UP000037069">
    <property type="component" value="Unassembled WGS sequence"/>
</dbReference>
<dbReference type="EMBL" id="JRES01000933">
    <property type="protein sequence ID" value="KNC27143.1"/>
    <property type="molecule type" value="Genomic_DNA"/>
</dbReference>
<sequence>MTCGDKKIPLKWLSFLGETQVSPKIFHMKSFVTQQHNTLHRLKIPIQESVKPLNNKQNIKDNKNKSNM</sequence>
<dbReference type="AlphaFoldDB" id="A0A0L0C458"/>
<evidence type="ECO:0000313" key="1">
    <source>
        <dbReference type="EMBL" id="KNC27143.1"/>
    </source>
</evidence>
<name>A0A0L0C458_LUCCU</name>
<reference evidence="1 2" key="1">
    <citation type="journal article" date="2015" name="Nat. Commun.">
        <title>Lucilia cuprina genome unlocks parasitic fly biology to underpin future interventions.</title>
        <authorList>
            <person name="Anstead C.A."/>
            <person name="Korhonen P.K."/>
            <person name="Young N.D."/>
            <person name="Hall R.S."/>
            <person name="Jex A.R."/>
            <person name="Murali S.C."/>
            <person name="Hughes D.S."/>
            <person name="Lee S.F."/>
            <person name="Perry T."/>
            <person name="Stroehlein A.J."/>
            <person name="Ansell B.R."/>
            <person name="Breugelmans B."/>
            <person name="Hofmann A."/>
            <person name="Qu J."/>
            <person name="Dugan S."/>
            <person name="Lee S.L."/>
            <person name="Chao H."/>
            <person name="Dinh H."/>
            <person name="Han Y."/>
            <person name="Doddapaneni H.V."/>
            <person name="Worley K.C."/>
            <person name="Muzny D.M."/>
            <person name="Ioannidis P."/>
            <person name="Waterhouse R.M."/>
            <person name="Zdobnov E.M."/>
            <person name="James P.J."/>
            <person name="Bagnall N.H."/>
            <person name="Kotze A.C."/>
            <person name="Gibbs R.A."/>
            <person name="Richards S."/>
            <person name="Batterham P."/>
            <person name="Gasser R.B."/>
        </authorList>
    </citation>
    <scope>NUCLEOTIDE SEQUENCE [LARGE SCALE GENOMIC DNA]</scope>
    <source>
        <strain evidence="1 2">LS</strain>
        <tissue evidence="1">Full body</tissue>
    </source>
</reference>
<evidence type="ECO:0000313" key="2">
    <source>
        <dbReference type="Proteomes" id="UP000037069"/>
    </source>
</evidence>
<organism evidence="1 2">
    <name type="scientific">Lucilia cuprina</name>
    <name type="common">Green bottle fly</name>
    <name type="synonym">Australian sheep blowfly</name>
    <dbReference type="NCBI Taxonomy" id="7375"/>
    <lineage>
        <taxon>Eukaryota</taxon>
        <taxon>Metazoa</taxon>
        <taxon>Ecdysozoa</taxon>
        <taxon>Arthropoda</taxon>
        <taxon>Hexapoda</taxon>
        <taxon>Insecta</taxon>
        <taxon>Pterygota</taxon>
        <taxon>Neoptera</taxon>
        <taxon>Endopterygota</taxon>
        <taxon>Diptera</taxon>
        <taxon>Brachycera</taxon>
        <taxon>Muscomorpha</taxon>
        <taxon>Oestroidea</taxon>
        <taxon>Calliphoridae</taxon>
        <taxon>Luciliinae</taxon>
        <taxon>Lucilia</taxon>
    </lineage>
</organism>
<keyword evidence="2" id="KW-1185">Reference proteome</keyword>
<proteinExistence type="predicted"/>
<gene>
    <name evidence="1" type="ORF">FF38_12642</name>
</gene>